<dbReference type="PANTHER" id="PTHR47893">
    <property type="entry name" value="REGULATORY PROTEIN PCHR"/>
    <property type="match status" value="1"/>
</dbReference>
<dbReference type="Proteomes" id="UP001139411">
    <property type="component" value="Unassembled WGS sequence"/>
</dbReference>
<dbReference type="RefSeq" id="WP_235176334.1">
    <property type="nucleotide sequence ID" value="NZ_JAKFFV010000001.1"/>
</dbReference>
<evidence type="ECO:0000256" key="3">
    <source>
        <dbReference type="ARBA" id="ARBA00023163"/>
    </source>
</evidence>
<dbReference type="Pfam" id="PF12833">
    <property type="entry name" value="HTH_18"/>
    <property type="match status" value="1"/>
</dbReference>
<evidence type="ECO:0000256" key="2">
    <source>
        <dbReference type="ARBA" id="ARBA00023125"/>
    </source>
</evidence>
<dbReference type="SUPFAM" id="SSF46689">
    <property type="entry name" value="Homeodomain-like"/>
    <property type="match status" value="2"/>
</dbReference>
<evidence type="ECO:0000259" key="4">
    <source>
        <dbReference type="PROSITE" id="PS01124"/>
    </source>
</evidence>
<dbReference type="PROSITE" id="PS01124">
    <property type="entry name" value="HTH_ARAC_FAMILY_2"/>
    <property type="match status" value="1"/>
</dbReference>
<evidence type="ECO:0000256" key="1">
    <source>
        <dbReference type="ARBA" id="ARBA00023015"/>
    </source>
</evidence>
<dbReference type="Gene3D" id="1.10.10.60">
    <property type="entry name" value="Homeodomain-like"/>
    <property type="match status" value="2"/>
</dbReference>
<organism evidence="5 6">
    <name type="scientific">Dyadobacter chenhuakuii</name>
    <dbReference type="NCBI Taxonomy" id="2909339"/>
    <lineage>
        <taxon>Bacteria</taxon>
        <taxon>Pseudomonadati</taxon>
        <taxon>Bacteroidota</taxon>
        <taxon>Cytophagia</taxon>
        <taxon>Cytophagales</taxon>
        <taxon>Spirosomataceae</taxon>
        <taxon>Dyadobacter</taxon>
    </lineage>
</organism>
<comment type="caution">
    <text evidence="5">The sequence shown here is derived from an EMBL/GenBank/DDBJ whole genome shotgun (WGS) entry which is preliminary data.</text>
</comment>
<dbReference type="InterPro" id="IPR020449">
    <property type="entry name" value="Tscrpt_reg_AraC-type_HTH"/>
</dbReference>
<dbReference type="PRINTS" id="PR00032">
    <property type="entry name" value="HTHARAC"/>
</dbReference>
<dbReference type="PANTHER" id="PTHR47893:SF1">
    <property type="entry name" value="REGULATORY PROTEIN PCHR"/>
    <property type="match status" value="1"/>
</dbReference>
<evidence type="ECO:0000313" key="5">
    <source>
        <dbReference type="EMBL" id="MCF2496674.1"/>
    </source>
</evidence>
<dbReference type="EMBL" id="JAKFFV010000001">
    <property type="protein sequence ID" value="MCF2496674.1"/>
    <property type="molecule type" value="Genomic_DNA"/>
</dbReference>
<dbReference type="AlphaFoldDB" id="A0A9X1TQD6"/>
<dbReference type="GO" id="GO:0003700">
    <property type="term" value="F:DNA-binding transcription factor activity"/>
    <property type="evidence" value="ECO:0007669"/>
    <property type="project" value="InterPro"/>
</dbReference>
<keyword evidence="1" id="KW-0805">Transcription regulation</keyword>
<dbReference type="GO" id="GO:0043565">
    <property type="term" value="F:sequence-specific DNA binding"/>
    <property type="evidence" value="ECO:0007669"/>
    <property type="project" value="InterPro"/>
</dbReference>
<gene>
    <name evidence="5" type="ORF">L0661_00040</name>
</gene>
<protein>
    <submittedName>
        <fullName evidence="5">AraC family transcriptional regulator</fullName>
    </submittedName>
</protein>
<feature type="domain" description="HTH araC/xylS-type" evidence="4">
    <location>
        <begin position="204"/>
        <end position="302"/>
    </location>
</feature>
<dbReference type="InterPro" id="IPR053142">
    <property type="entry name" value="PchR_regulatory_protein"/>
</dbReference>
<sequence>MMTEERIQRTENEDGIFQNISWQFNDIKIDHNFSTFNKHASFVTSRPGDAVRLHFGLKGNYCFTYHQLNSQFDLIGGHHNLMFSEGFDIAVQNRTLELETFGVQFARRSFIAITQDASDELKIFCDLVENGKSAILSNHWGTINSEIGFVIRQITNCRYSGRMKQILMLSKCLELLVLSVEGCISASSGSATFINNKNDKERIIAARDMINRDLQSPPTLSEVAMSVGLNELKLNRGFKEMFNTTVFGYLAEERLMLGYQYLQETQKTVAEIGYTLGYASPQHFNNAFKKRFGITPFTVKKKR</sequence>
<evidence type="ECO:0000313" key="6">
    <source>
        <dbReference type="Proteomes" id="UP001139411"/>
    </source>
</evidence>
<dbReference type="SMART" id="SM00342">
    <property type="entry name" value="HTH_ARAC"/>
    <property type="match status" value="1"/>
</dbReference>
<keyword evidence="2" id="KW-0238">DNA-binding</keyword>
<accession>A0A9X1TQD6</accession>
<dbReference type="InterPro" id="IPR018060">
    <property type="entry name" value="HTH_AraC"/>
</dbReference>
<reference evidence="5" key="1">
    <citation type="submission" date="2022-01" db="EMBL/GenBank/DDBJ databases">
        <title>Novel species in genus Dyadobacter.</title>
        <authorList>
            <person name="Ma C."/>
        </authorList>
    </citation>
    <scope>NUCLEOTIDE SEQUENCE</scope>
    <source>
        <strain evidence="5">CY357</strain>
    </source>
</reference>
<keyword evidence="3" id="KW-0804">Transcription</keyword>
<name>A0A9X1TQD6_9BACT</name>
<proteinExistence type="predicted"/>
<dbReference type="InterPro" id="IPR009057">
    <property type="entry name" value="Homeodomain-like_sf"/>
</dbReference>